<dbReference type="Pfam" id="PF06250">
    <property type="entry name" value="YhcG_C"/>
    <property type="match status" value="1"/>
</dbReference>
<dbReference type="InterPro" id="IPR009362">
    <property type="entry name" value="YhcG_C"/>
</dbReference>
<dbReference type="PANTHER" id="PTHR30547">
    <property type="entry name" value="UNCHARACTERIZED PROTEIN YHCG-RELATED"/>
    <property type="match status" value="1"/>
</dbReference>
<keyword evidence="4" id="KW-1185">Reference proteome</keyword>
<evidence type="ECO:0000259" key="2">
    <source>
        <dbReference type="Pfam" id="PF17761"/>
    </source>
</evidence>
<evidence type="ECO:0008006" key="5">
    <source>
        <dbReference type="Google" id="ProtNLM"/>
    </source>
</evidence>
<proteinExistence type="predicted"/>
<accession>A0A1V9E476</accession>
<dbReference type="InterPro" id="IPR053148">
    <property type="entry name" value="PD-DEXK-like_domain"/>
</dbReference>
<dbReference type="OrthoDB" id="9801263at2"/>
<evidence type="ECO:0000313" key="3">
    <source>
        <dbReference type="EMBL" id="OQP40824.1"/>
    </source>
</evidence>
<dbReference type="STRING" id="354355.SAMN05660816_04145"/>
<feature type="domain" description="YhcG N-terminal" evidence="2">
    <location>
        <begin position="14"/>
        <end position="192"/>
    </location>
</feature>
<organism evidence="3 4">
    <name type="scientific">Niastella yeongjuensis</name>
    <dbReference type="NCBI Taxonomy" id="354355"/>
    <lineage>
        <taxon>Bacteria</taxon>
        <taxon>Pseudomonadati</taxon>
        <taxon>Bacteroidota</taxon>
        <taxon>Chitinophagia</taxon>
        <taxon>Chitinophagales</taxon>
        <taxon>Chitinophagaceae</taxon>
        <taxon>Niastella</taxon>
    </lineage>
</organism>
<evidence type="ECO:0000259" key="1">
    <source>
        <dbReference type="Pfam" id="PF06250"/>
    </source>
</evidence>
<dbReference type="Pfam" id="PF17761">
    <property type="entry name" value="DUF1016_N"/>
    <property type="match status" value="1"/>
</dbReference>
<feature type="domain" description="YhcG PDDEXK nuclease" evidence="1">
    <location>
        <begin position="216"/>
        <end position="286"/>
    </location>
</feature>
<gene>
    <name evidence="3" type="ORF">A4H97_14535</name>
</gene>
<sequence length="299" mass="35228">MQTNQHYTQLLQDLKSRISQSRYIAARFVNREQLMLYYYIGKLLYDKITEHNWGDKVLAEIATDLKEQVPSLRGFSARNLKNMRQLYVAYEITPIGQLLTAQLQNVDLETDIIEQSPTAQLQNTQVISDRLWTTTQFDNSLLTNFFSITFTHHLILLNKCKALEERMFYMQRAAEDYWSVSVLEHHIQENLFLHIGKLHHNFDTTIDTNDNNVAAELFKDKYLLNFLQLKDDDNESAIENSIVSNITEFILKMGKGFTFIGNQFRLDVDGHEFSIDLLFYNRILRLMMRRKQNAFFAFN</sequence>
<dbReference type="RefSeq" id="WP_081203805.1">
    <property type="nucleotide sequence ID" value="NZ_FOCZ01000007.1"/>
</dbReference>
<dbReference type="EMBL" id="LVXG01000067">
    <property type="protein sequence ID" value="OQP40824.1"/>
    <property type="molecule type" value="Genomic_DNA"/>
</dbReference>
<protein>
    <recommendedName>
        <fullName evidence="5">YhcG N-terminal domain-containing protein</fullName>
    </recommendedName>
</protein>
<dbReference type="AlphaFoldDB" id="A0A1V9E476"/>
<dbReference type="PANTHER" id="PTHR30547:SF0">
    <property type="entry name" value="BLR8175 PROTEIN"/>
    <property type="match status" value="1"/>
</dbReference>
<evidence type="ECO:0000313" key="4">
    <source>
        <dbReference type="Proteomes" id="UP000192610"/>
    </source>
</evidence>
<name>A0A1V9E476_9BACT</name>
<dbReference type="InterPro" id="IPR041527">
    <property type="entry name" value="YhcG_N"/>
</dbReference>
<reference evidence="4" key="1">
    <citation type="submission" date="2016-04" db="EMBL/GenBank/DDBJ databases">
        <authorList>
            <person name="Chen L."/>
            <person name="Zhuang W."/>
            <person name="Wang G."/>
        </authorList>
    </citation>
    <scope>NUCLEOTIDE SEQUENCE [LARGE SCALE GENOMIC DNA]</scope>
    <source>
        <strain evidence="4">17621</strain>
    </source>
</reference>
<dbReference type="Proteomes" id="UP000192610">
    <property type="component" value="Unassembled WGS sequence"/>
</dbReference>
<comment type="caution">
    <text evidence="3">The sequence shown here is derived from an EMBL/GenBank/DDBJ whole genome shotgun (WGS) entry which is preliminary data.</text>
</comment>